<gene>
    <name evidence="5" type="ORF">UFOVP55_1</name>
</gene>
<name>A0A6J5KRG6_9CAUD</name>
<proteinExistence type="predicted"/>
<protein>
    <submittedName>
        <fullName evidence="5">Intramolecular chaperone auto-processing domain containing protein</fullName>
    </submittedName>
</protein>
<dbReference type="Pfam" id="PF13884">
    <property type="entry name" value="Peptidase_S74"/>
    <property type="match status" value="1"/>
</dbReference>
<evidence type="ECO:0000256" key="3">
    <source>
        <dbReference type="SAM" id="Coils"/>
    </source>
</evidence>
<keyword evidence="3" id="KW-0175">Coiled coil</keyword>
<evidence type="ECO:0000259" key="4">
    <source>
        <dbReference type="PROSITE" id="PS51688"/>
    </source>
</evidence>
<dbReference type="GO" id="GO:0098015">
    <property type="term" value="C:virus tail"/>
    <property type="evidence" value="ECO:0007669"/>
    <property type="project" value="UniProtKB-KW"/>
</dbReference>
<dbReference type="PROSITE" id="PS51688">
    <property type="entry name" value="ICA"/>
    <property type="match status" value="1"/>
</dbReference>
<feature type="coiled-coil region" evidence="3">
    <location>
        <begin position="149"/>
        <end position="176"/>
    </location>
</feature>
<feature type="domain" description="Peptidase S74" evidence="4">
    <location>
        <begin position="74"/>
        <end position="170"/>
    </location>
</feature>
<organism evidence="5">
    <name type="scientific">uncultured Caudovirales phage</name>
    <dbReference type="NCBI Taxonomy" id="2100421"/>
    <lineage>
        <taxon>Viruses</taxon>
        <taxon>Duplodnaviria</taxon>
        <taxon>Heunggongvirae</taxon>
        <taxon>Uroviricota</taxon>
        <taxon>Caudoviricetes</taxon>
        <taxon>Peduoviridae</taxon>
        <taxon>Maltschvirus</taxon>
        <taxon>Maltschvirus maltsch</taxon>
    </lineage>
</organism>
<dbReference type="EMBL" id="LR796185">
    <property type="protein sequence ID" value="CAB4124481.1"/>
    <property type="molecule type" value="Genomic_DNA"/>
</dbReference>
<accession>A0A6J5KRG6</accession>
<keyword evidence="2" id="KW-1227">Viral tail protein</keyword>
<keyword evidence="2" id="KW-0946">Virion</keyword>
<evidence type="ECO:0000313" key="5">
    <source>
        <dbReference type="EMBL" id="CAB4124481.1"/>
    </source>
</evidence>
<feature type="non-terminal residue" evidence="5">
    <location>
        <position position="1"/>
    </location>
</feature>
<evidence type="ECO:0000256" key="1">
    <source>
        <dbReference type="ARBA" id="ARBA00004328"/>
    </source>
</evidence>
<comment type="subcellular location">
    <subcellularLocation>
        <location evidence="1">Virion</location>
    </subcellularLocation>
</comment>
<reference evidence="5" key="1">
    <citation type="submission" date="2020-04" db="EMBL/GenBank/DDBJ databases">
        <authorList>
            <person name="Chiriac C."/>
            <person name="Salcher M."/>
            <person name="Ghai R."/>
            <person name="Kavagutti S V."/>
        </authorList>
    </citation>
    <scope>NUCLEOTIDE SEQUENCE</scope>
</reference>
<evidence type="ECO:0000256" key="2">
    <source>
        <dbReference type="ARBA" id="ARBA00022732"/>
    </source>
</evidence>
<dbReference type="InterPro" id="IPR030392">
    <property type="entry name" value="S74_ICA"/>
</dbReference>
<sequence length="176" mass="18302">YMRIDSSGTLLVGTTSNIGNGKANITFNGGSGNGLVLNSNPSANPSTMIYFLYGGSGIGTITTNGSVVAYNTSSDYRLKENVTPMTTGLATISALRPVTYDWISDKSQGEGFIAHELQAVIPQAVCGGKDAVNEDGSVKPQGVDYSKVVVHLVAAIQELSAKNDALEARLAALEAK</sequence>